<evidence type="ECO:0000256" key="1">
    <source>
        <dbReference type="ARBA" id="ARBA00005662"/>
    </source>
</evidence>
<proteinExistence type="inferred from homology"/>
<accession>A0ABW0KQJ0</accession>
<dbReference type="SUPFAM" id="SSF56300">
    <property type="entry name" value="Metallo-dependent phosphatases"/>
    <property type="match status" value="1"/>
</dbReference>
<comment type="similarity">
    <text evidence="1">Belongs to the CapA family.</text>
</comment>
<dbReference type="InterPro" id="IPR052169">
    <property type="entry name" value="CW_Biosynth-Accessory"/>
</dbReference>
<protein>
    <submittedName>
        <fullName evidence="3">CapA family protein</fullName>
    </submittedName>
</protein>
<organism evidence="3 4">
    <name type="scientific">Prosthecobacter fluviatilis</name>
    <dbReference type="NCBI Taxonomy" id="445931"/>
    <lineage>
        <taxon>Bacteria</taxon>
        <taxon>Pseudomonadati</taxon>
        <taxon>Verrucomicrobiota</taxon>
        <taxon>Verrucomicrobiia</taxon>
        <taxon>Verrucomicrobiales</taxon>
        <taxon>Verrucomicrobiaceae</taxon>
        <taxon>Prosthecobacter</taxon>
    </lineage>
</organism>
<dbReference type="PANTHER" id="PTHR33393:SF13">
    <property type="entry name" value="PGA BIOSYNTHESIS PROTEIN CAPA"/>
    <property type="match status" value="1"/>
</dbReference>
<dbReference type="Pfam" id="PF09587">
    <property type="entry name" value="PGA_cap"/>
    <property type="match status" value="2"/>
</dbReference>
<feature type="domain" description="Capsule synthesis protein CapA" evidence="2">
    <location>
        <begin position="566"/>
        <end position="767"/>
    </location>
</feature>
<dbReference type="InterPro" id="IPR019079">
    <property type="entry name" value="Capsule_synth_CapA"/>
</dbReference>
<dbReference type="SMART" id="SM00854">
    <property type="entry name" value="PGA_cap"/>
    <property type="match status" value="1"/>
</dbReference>
<dbReference type="InterPro" id="IPR029052">
    <property type="entry name" value="Metallo-depent_PP-like"/>
</dbReference>
<sequence length="805" mass="89352">MKSAWIACLFAGQALAQTLPVHIEESHAGVFYHLVETLPLSEAHTLVLIDAHCDANGMANSDEIRKAIRRGPTLKQRAEMLAEWRSTGKIQCYNWIEPLMPAPIAEVIWIPRARLSEEERVALETDAREYLDAHEEALPREAGALGPRYRVMSLEGFAHEAKSWPEAKPVVASVDLDYFAKTADAELEAQLEGMMEMLLHLRALRGLSFAISSPYLRDAAQGERLVTLALDAAWRIPNAEVHFDPFAKTGPDRSLMARLLERQGKRLPEFDVTKAGPELRSVLLQHWRHPQGEELLEKWAGEPFQHRIQVPGKLKAPNGSWELEFDPEAILELEPAPIGARVRWWQLSAAETSYRISDANLGFAAHAPRWMWQKRRLLAEGPALGRLKLEQLMRGADCGTFEIYAEVIRDGESTRTPAEIVRVSKPGTTGARAGWSRQFGLPYVFDSRLLQRGTQTGAEARYGADCANFITAALRADGWLLPWGSPEDVRPFLTRCDAAQTPLLLHFGSHLAAVWEDRPPVGQLDDADLCVHQLEGLPEILPYAKLRQRRRKPVLMTIREPEEVIRIAVCGDLMLGRSIASLADPLKNVAPILKRADLALGNLECVIGTTKPRDRLQLIAPPKCANLLREAGLHGLSVANNHALDLGPEGRAATEEALRREHLVPIGTAARIFDVKGKRIAVLALDDSREDATVTEPGIQADYVIALPHWGREHRTVPTARQREMAARLMQSGVQLIAGSGPHALQPLEHLYAGSVAFSLGNTVFDGPGPDAEWDRGAVLEVTLDARTCRPVRMRMIEVRAQPQE</sequence>
<evidence type="ECO:0000259" key="2">
    <source>
        <dbReference type="SMART" id="SM00854"/>
    </source>
</evidence>
<evidence type="ECO:0000313" key="4">
    <source>
        <dbReference type="Proteomes" id="UP001596052"/>
    </source>
</evidence>
<name>A0ABW0KQJ0_9BACT</name>
<dbReference type="RefSeq" id="WP_377166111.1">
    <property type="nucleotide sequence ID" value="NZ_JBHSMQ010000003.1"/>
</dbReference>
<evidence type="ECO:0000313" key="3">
    <source>
        <dbReference type="EMBL" id="MFC5455232.1"/>
    </source>
</evidence>
<comment type="caution">
    <text evidence="3">The sequence shown here is derived from an EMBL/GenBank/DDBJ whole genome shotgun (WGS) entry which is preliminary data.</text>
</comment>
<dbReference type="EMBL" id="JBHSMQ010000003">
    <property type="protein sequence ID" value="MFC5455232.1"/>
    <property type="molecule type" value="Genomic_DNA"/>
</dbReference>
<dbReference type="PANTHER" id="PTHR33393">
    <property type="entry name" value="POLYGLUTAMINE SYNTHESIS ACCESSORY PROTEIN RV0574C-RELATED"/>
    <property type="match status" value="1"/>
</dbReference>
<dbReference type="Proteomes" id="UP001596052">
    <property type="component" value="Unassembled WGS sequence"/>
</dbReference>
<reference evidence="4" key="1">
    <citation type="journal article" date="2019" name="Int. J. Syst. Evol. Microbiol.">
        <title>The Global Catalogue of Microorganisms (GCM) 10K type strain sequencing project: providing services to taxonomists for standard genome sequencing and annotation.</title>
        <authorList>
            <consortium name="The Broad Institute Genomics Platform"/>
            <consortium name="The Broad Institute Genome Sequencing Center for Infectious Disease"/>
            <person name="Wu L."/>
            <person name="Ma J."/>
        </authorList>
    </citation>
    <scope>NUCLEOTIDE SEQUENCE [LARGE SCALE GENOMIC DNA]</scope>
    <source>
        <strain evidence="4">CGMCC 4.1469</strain>
    </source>
</reference>
<dbReference type="CDD" id="cd07381">
    <property type="entry name" value="MPP_CapA"/>
    <property type="match status" value="1"/>
</dbReference>
<gene>
    <name evidence="3" type="ORF">ACFQDI_10225</name>
</gene>
<keyword evidence="4" id="KW-1185">Reference proteome</keyword>